<dbReference type="RefSeq" id="WP_265558299.1">
    <property type="nucleotide sequence ID" value="NZ_CP092471.1"/>
</dbReference>
<feature type="compositionally biased region" description="Basic and acidic residues" evidence="1">
    <location>
        <begin position="51"/>
        <end position="62"/>
    </location>
</feature>
<feature type="region of interest" description="Disordered" evidence="1">
    <location>
        <begin position="47"/>
        <end position="75"/>
    </location>
</feature>
<sequence>MAGRTYLRWTMLRRLLACLALVTGLAAVGAPAQASFAEALEQLEIASSQSDKAKTPAEECEARQQAARKRGLKPAPCADERPVTIYLPTVMFGPDRALE</sequence>
<dbReference type="Proteomes" id="UP001065265">
    <property type="component" value="Chromosome"/>
</dbReference>
<accession>A0ABY5SX50</accession>
<reference evidence="3" key="1">
    <citation type="submission" date="2022-02" db="EMBL/GenBank/DDBJ databases">
        <title>Qipengyuania spongiae sp. nov., isolated from marine sponge.</title>
        <authorList>
            <person name="Li Z."/>
            <person name="Zhang M."/>
        </authorList>
    </citation>
    <scope>NUCLEOTIDE SEQUENCE</scope>
    <source>
        <strain evidence="3">PHS-Z21</strain>
    </source>
</reference>
<keyword evidence="2" id="KW-0732">Signal</keyword>
<feature type="signal peptide" evidence="2">
    <location>
        <begin position="1"/>
        <end position="34"/>
    </location>
</feature>
<gene>
    <name evidence="3" type="ORF">L1F33_12910</name>
</gene>
<dbReference type="EMBL" id="CP092471">
    <property type="protein sequence ID" value="UVI39118.1"/>
    <property type="molecule type" value="Genomic_DNA"/>
</dbReference>
<evidence type="ECO:0000256" key="1">
    <source>
        <dbReference type="SAM" id="MobiDB-lite"/>
    </source>
</evidence>
<keyword evidence="4" id="KW-1185">Reference proteome</keyword>
<feature type="chain" id="PRO_5045858051" evidence="2">
    <location>
        <begin position="35"/>
        <end position="99"/>
    </location>
</feature>
<proteinExistence type="predicted"/>
<evidence type="ECO:0000256" key="2">
    <source>
        <dbReference type="SAM" id="SignalP"/>
    </source>
</evidence>
<evidence type="ECO:0000313" key="4">
    <source>
        <dbReference type="Proteomes" id="UP001065265"/>
    </source>
</evidence>
<name>A0ABY5SX50_9SPHN</name>
<organism evidence="3 4">
    <name type="scientific">Qipengyuania spongiae</name>
    <dbReference type="NCBI Taxonomy" id="2909673"/>
    <lineage>
        <taxon>Bacteria</taxon>
        <taxon>Pseudomonadati</taxon>
        <taxon>Pseudomonadota</taxon>
        <taxon>Alphaproteobacteria</taxon>
        <taxon>Sphingomonadales</taxon>
        <taxon>Erythrobacteraceae</taxon>
        <taxon>Qipengyuania</taxon>
    </lineage>
</organism>
<protein>
    <submittedName>
        <fullName evidence="3">Uncharacterized protein</fullName>
    </submittedName>
</protein>
<evidence type="ECO:0000313" key="3">
    <source>
        <dbReference type="EMBL" id="UVI39118.1"/>
    </source>
</evidence>